<evidence type="ECO:0000256" key="2">
    <source>
        <dbReference type="SAM" id="Phobius"/>
    </source>
</evidence>
<evidence type="ECO:0000256" key="1">
    <source>
        <dbReference type="PROSITE-ProRule" id="PRU10141"/>
    </source>
</evidence>
<reference evidence="4" key="1">
    <citation type="submission" date="2022-11" db="UniProtKB">
        <authorList>
            <consortium name="WormBaseParasite"/>
        </authorList>
    </citation>
    <scope>IDENTIFICATION</scope>
</reference>
<evidence type="ECO:0000313" key="4">
    <source>
        <dbReference type="WBParaSite" id="nRc.2.0.1.t15685-RA"/>
    </source>
</evidence>
<keyword evidence="3" id="KW-1185">Reference proteome</keyword>
<keyword evidence="1" id="KW-0547">Nucleotide-binding</keyword>
<keyword evidence="2" id="KW-0472">Membrane</keyword>
<dbReference type="InterPro" id="IPR017441">
    <property type="entry name" value="Protein_kinase_ATP_BS"/>
</dbReference>
<sequence length="606" mass="69836">MPINVDSVSIISTRSIIFDDRTFAIDLIYVYSFITDDRKNQSQFLRNRLLIGEHFDVKNSTILSRVEDLSSNLPTNVFSFIYADYAYFLRVKNGKLRYENKRSIFLERICLNDVKNSEFRSFISSFLFETRNCSDKSIIANYDYQTKTLQIFFNGGKEFHYSLIEYTLANVHARINDMFYDCYNSSNAFDIAILTPSPKMCRIYRMYEDRYKPCGVDLCSPTSCALTGRFHIESYRKISFDRRFSLISSTPINRQTSCDEVLLSVNPPRIFHSSVINADVDDSAISFINDTLIVGSKNKIEYIALNCSFIDSCPDSMSLRNLSLFANCGWCYNSFGKSFSSSREQCLLDDKNVFLNDVCPPETDCFENDYINVNSSTEIHFRGFFPNVISMNATVCGIPCQLISSNESRLSCHIESHNPNEINPANLHCSIELEVMFRNKIFKANPKCSKKLLVQRLPIIEQVMQNDEILRKKNNNLVVFLTISTLLLIFAFACIAYRRISIRKKANDSNSHWYNTLPLRPFEFISHRMNSYVAEPGADTYCSIERSEGIYDDLSYLVPDNVRIPWNSITKEEMIGMGHFGEVYRGIYTKPNGRVFTVAIKTLRIN</sequence>
<dbReference type="Proteomes" id="UP000887565">
    <property type="component" value="Unplaced"/>
</dbReference>
<dbReference type="AlphaFoldDB" id="A0A915IP89"/>
<dbReference type="WBParaSite" id="nRc.2.0.1.t15685-RA">
    <property type="protein sequence ID" value="nRc.2.0.1.t15685-RA"/>
    <property type="gene ID" value="nRc.2.0.1.g15685"/>
</dbReference>
<protein>
    <submittedName>
        <fullName evidence="4">Protein kinase domain-containing protein</fullName>
    </submittedName>
</protein>
<dbReference type="PROSITE" id="PS00107">
    <property type="entry name" value="PROTEIN_KINASE_ATP"/>
    <property type="match status" value="1"/>
</dbReference>
<proteinExistence type="predicted"/>
<feature type="binding site" evidence="1">
    <location>
        <position position="601"/>
    </location>
    <ligand>
        <name>ATP</name>
        <dbReference type="ChEBI" id="CHEBI:30616"/>
    </ligand>
</feature>
<evidence type="ECO:0000313" key="3">
    <source>
        <dbReference type="Proteomes" id="UP000887565"/>
    </source>
</evidence>
<dbReference type="GO" id="GO:0005524">
    <property type="term" value="F:ATP binding"/>
    <property type="evidence" value="ECO:0007669"/>
    <property type="project" value="UniProtKB-UniRule"/>
</dbReference>
<dbReference type="SUPFAM" id="SSF56112">
    <property type="entry name" value="Protein kinase-like (PK-like)"/>
    <property type="match status" value="1"/>
</dbReference>
<dbReference type="InterPro" id="IPR011009">
    <property type="entry name" value="Kinase-like_dom_sf"/>
</dbReference>
<name>A0A915IP89_ROMCU</name>
<keyword evidence="1" id="KW-0067">ATP-binding</keyword>
<dbReference type="Gene3D" id="3.30.200.20">
    <property type="entry name" value="Phosphorylase Kinase, domain 1"/>
    <property type="match status" value="1"/>
</dbReference>
<accession>A0A915IP89</accession>
<organism evidence="3 4">
    <name type="scientific">Romanomermis culicivorax</name>
    <name type="common">Nematode worm</name>
    <dbReference type="NCBI Taxonomy" id="13658"/>
    <lineage>
        <taxon>Eukaryota</taxon>
        <taxon>Metazoa</taxon>
        <taxon>Ecdysozoa</taxon>
        <taxon>Nematoda</taxon>
        <taxon>Enoplea</taxon>
        <taxon>Dorylaimia</taxon>
        <taxon>Mermithida</taxon>
        <taxon>Mermithoidea</taxon>
        <taxon>Mermithidae</taxon>
        <taxon>Romanomermis</taxon>
    </lineage>
</organism>
<keyword evidence="2" id="KW-0812">Transmembrane</keyword>
<keyword evidence="2" id="KW-1133">Transmembrane helix</keyword>
<feature type="transmembrane region" description="Helical" evidence="2">
    <location>
        <begin position="477"/>
        <end position="497"/>
    </location>
</feature>